<dbReference type="Gene3D" id="3.90.550.10">
    <property type="entry name" value="Spore Coat Polysaccharide Biosynthesis Protein SpsA, Chain A"/>
    <property type="match status" value="1"/>
</dbReference>
<dbReference type="RefSeq" id="WP_095722336.1">
    <property type="nucleotide sequence ID" value="NZ_NTFS01000146.1"/>
</dbReference>
<accession>A0A2A2TIB9</accession>
<dbReference type="EMBL" id="NTFS01000146">
    <property type="protein sequence ID" value="PAX53385.1"/>
    <property type="molecule type" value="Genomic_DNA"/>
</dbReference>
<evidence type="ECO:0000259" key="5">
    <source>
        <dbReference type="Pfam" id="PF00535"/>
    </source>
</evidence>
<keyword evidence="4 6" id="KW-0808">Transferase</keyword>
<dbReference type="InterPro" id="IPR029044">
    <property type="entry name" value="Nucleotide-diphossugar_trans"/>
</dbReference>
<sequence length="294" mass="33276">MKKAQIAVIMTCHNRRTITLSCLQALYKQDVSFDIYLTDDGSSDGTDEAIKANYPDVKILKGNGSLFWVGGMRLAFAEALQRDYEYYLWLNDDTTLESDTLERLLNIHQYLCANSHADSIIVGSTKDPKTGKPTYGGAVKSKRWYSNKFEFLEPSNHLQECDTMYGNCVLIPLSVVTKVGNIDAAFIHSLGDLDYGLRAQKLGCSMWLAPGYVGTCSQNSVRGSWVDKNLSVLERLKKVTHIKNFPVRAWTIFTYRHSGSFWFLYWFLPYIRAMIGYKNLSSSPTFCEEVKSVG</sequence>
<dbReference type="Proteomes" id="UP000218238">
    <property type="component" value="Unassembled WGS sequence"/>
</dbReference>
<protein>
    <submittedName>
        <fullName evidence="6">Glycosyltransferase</fullName>
    </submittedName>
</protein>
<proteinExistence type="inferred from homology"/>
<dbReference type="InterPro" id="IPR001173">
    <property type="entry name" value="Glyco_trans_2-like"/>
</dbReference>
<name>A0A2A2TIB9_9CYAN</name>
<evidence type="ECO:0000313" key="7">
    <source>
        <dbReference type="Proteomes" id="UP000218238"/>
    </source>
</evidence>
<evidence type="ECO:0000256" key="2">
    <source>
        <dbReference type="ARBA" id="ARBA00006739"/>
    </source>
</evidence>
<evidence type="ECO:0000256" key="1">
    <source>
        <dbReference type="ARBA" id="ARBA00004776"/>
    </source>
</evidence>
<comment type="pathway">
    <text evidence="1">Cell wall biogenesis; cell wall polysaccharide biosynthesis.</text>
</comment>
<keyword evidence="3" id="KW-0328">Glycosyltransferase</keyword>
<dbReference type="PANTHER" id="PTHR43179">
    <property type="entry name" value="RHAMNOSYLTRANSFERASE WBBL"/>
    <property type="match status" value="1"/>
</dbReference>
<dbReference type="GO" id="GO:0016757">
    <property type="term" value="F:glycosyltransferase activity"/>
    <property type="evidence" value="ECO:0007669"/>
    <property type="project" value="UniProtKB-KW"/>
</dbReference>
<keyword evidence="7" id="KW-1185">Reference proteome</keyword>
<dbReference type="PANTHER" id="PTHR43179:SF12">
    <property type="entry name" value="GALACTOFURANOSYLTRANSFERASE GLFT2"/>
    <property type="match status" value="1"/>
</dbReference>
<dbReference type="AlphaFoldDB" id="A0A2A2TIB9"/>
<feature type="domain" description="Glycosyltransferase 2-like" evidence="5">
    <location>
        <begin position="8"/>
        <end position="165"/>
    </location>
</feature>
<comment type="caution">
    <text evidence="6">The sequence shown here is derived from an EMBL/GenBank/DDBJ whole genome shotgun (WGS) entry which is preliminary data.</text>
</comment>
<organism evidence="6 7">
    <name type="scientific">Brunnivagina elsteri CCALA 953</name>
    <dbReference type="NCBI Taxonomy" id="987040"/>
    <lineage>
        <taxon>Bacteria</taxon>
        <taxon>Bacillati</taxon>
        <taxon>Cyanobacteriota</taxon>
        <taxon>Cyanophyceae</taxon>
        <taxon>Nostocales</taxon>
        <taxon>Calotrichaceae</taxon>
        <taxon>Brunnivagina</taxon>
    </lineage>
</organism>
<comment type="similarity">
    <text evidence="2">Belongs to the glycosyltransferase 2 family.</text>
</comment>
<dbReference type="OrthoDB" id="9806824at2"/>
<evidence type="ECO:0000313" key="6">
    <source>
        <dbReference type="EMBL" id="PAX53385.1"/>
    </source>
</evidence>
<dbReference type="SUPFAM" id="SSF53448">
    <property type="entry name" value="Nucleotide-diphospho-sugar transferases"/>
    <property type="match status" value="1"/>
</dbReference>
<evidence type="ECO:0000256" key="4">
    <source>
        <dbReference type="ARBA" id="ARBA00022679"/>
    </source>
</evidence>
<dbReference type="Pfam" id="PF00535">
    <property type="entry name" value="Glycos_transf_2"/>
    <property type="match status" value="1"/>
</dbReference>
<reference evidence="6 7" key="1">
    <citation type="submission" date="2017-08" db="EMBL/GenBank/DDBJ databases">
        <title>Draft genome sequence of filamentous cyanobacterium Calothrix elsteri CCALA 953.</title>
        <authorList>
            <person name="Gagunashvili A.N."/>
            <person name="Elster J."/>
            <person name="Andresson O.S."/>
        </authorList>
    </citation>
    <scope>NUCLEOTIDE SEQUENCE [LARGE SCALE GENOMIC DNA]</scope>
    <source>
        <strain evidence="6 7">CCALA 953</strain>
    </source>
</reference>
<evidence type="ECO:0000256" key="3">
    <source>
        <dbReference type="ARBA" id="ARBA00022676"/>
    </source>
</evidence>
<gene>
    <name evidence="6" type="ORF">CK510_14290</name>
</gene>